<dbReference type="InterPro" id="IPR002035">
    <property type="entry name" value="VWF_A"/>
</dbReference>
<keyword evidence="3" id="KW-1185">Reference proteome</keyword>
<dbReference type="InterPro" id="IPR019303">
    <property type="entry name" value="vWA_TerF_C"/>
</dbReference>
<dbReference type="Pfam" id="PF10138">
    <property type="entry name" value="vWA-TerF-like"/>
    <property type="match status" value="1"/>
</dbReference>
<dbReference type="Proteomes" id="UP000183997">
    <property type="component" value="Unassembled WGS sequence"/>
</dbReference>
<dbReference type="SMART" id="SM00327">
    <property type="entry name" value="VWA"/>
    <property type="match status" value="1"/>
</dbReference>
<dbReference type="Gene3D" id="3.40.50.410">
    <property type="entry name" value="von Willebrand factor, type A domain"/>
    <property type="match status" value="1"/>
</dbReference>
<dbReference type="EMBL" id="FRAR01000027">
    <property type="protein sequence ID" value="SHK86462.1"/>
    <property type="molecule type" value="Genomic_DNA"/>
</dbReference>
<gene>
    <name evidence="2" type="ORF">SAMN02745123_03393</name>
</gene>
<dbReference type="InterPro" id="IPR036465">
    <property type="entry name" value="vWFA_dom_sf"/>
</dbReference>
<dbReference type="STRING" id="1121421.SAMN02745123_03393"/>
<name>A0A1M6VY61_9FIRM</name>
<proteinExistence type="predicted"/>
<protein>
    <submittedName>
        <fullName evidence="2">TerF vWA domain-containing protein</fullName>
    </submittedName>
</protein>
<dbReference type="PROSITE" id="PS50234">
    <property type="entry name" value="VWFA"/>
    <property type="match status" value="1"/>
</dbReference>
<dbReference type="SUPFAM" id="SSF53300">
    <property type="entry name" value="vWA-like"/>
    <property type="match status" value="1"/>
</dbReference>
<accession>A0A1M6VY61</accession>
<reference evidence="3" key="1">
    <citation type="submission" date="2016-11" db="EMBL/GenBank/DDBJ databases">
        <authorList>
            <person name="Varghese N."/>
            <person name="Submissions S."/>
        </authorList>
    </citation>
    <scope>NUCLEOTIDE SEQUENCE [LARGE SCALE GENOMIC DNA]</scope>
    <source>
        <strain evidence="3">DSM 10349</strain>
    </source>
</reference>
<organism evidence="2 3">
    <name type="scientific">Desulforamulus aeronauticus DSM 10349</name>
    <dbReference type="NCBI Taxonomy" id="1121421"/>
    <lineage>
        <taxon>Bacteria</taxon>
        <taxon>Bacillati</taxon>
        <taxon>Bacillota</taxon>
        <taxon>Clostridia</taxon>
        <taxon>Eubacteriales</taxon>
        <taxon>Peptococcaceae</taxon>
        <taxon>Desulforamulus</taxon>
    </lineage>
</organism>
<evidence type="ECO:0000313" key="2">
    <source>
        <dbReference type="EMBL" id="SHK86462.1"/>
    </source>
</evidence>
<dbReference type="RefSeq" id="WP_207650513.1">
    <property type="nucleotide sequence ID" value="NZ_FRAR01000027.1"/>
</dbReference>
<dbReference type="AlphaFoldDB" id="A0A1M6VY61"/>
<feature type="domain" description="VWFA" evidence="1">
    <location>
        <begin position="36"/>
        <end position="217"/>
    </location>
</feature>
<evidence type="ECO:0000313" key="3">
    <source>
        <dbReference type="Proteomes" id="UP000183997"/>
    </source>
</evidence>
<sequence length="235" mass="27092">MSISLVKETATRKLDLRKETLKISLVKKSLTSVTARVGVVLDKSGSMRKLYKDGSVQDVLEKLFPIALNFDDNGELDVWLFNDEFIRMKEPVTLDNFYNYIDAKVMSGVIEKFWGQTKYAPVMQDVFNKYCIEDPSPLPTFIIFLTDGNNSDKNNTKKILKESSAHNIFWEFVGIGDEKFEFLQRLDSLSGRTIDNANFFDVKDIASLSDEHLYDKLLYEYPQWEAEAKRVGILR</sequence>
<evidence type="ECO:0000259" key="1">
    <source>
        <dbReference type="PROSITE" id="PS50234"/>
    </source>
</evidence>